<evidence type="ECO:0000259" key="1">
    <source>
        <dbReference type="PROSITE" id="PS50075"/>
    </source>
</evidence>
<feature type="domain" description="Carrier" evidence="1">
    <location>
        <begin position="4"/>
        <end position="83"/>
    </location>
</feature>
<dbReference type="AlphaFoldDB" id="A0A316FI87"/>
<gene>
    <name evidence="2" type="ORF">BC793_107130</name>
</gene>
<reference evidence="2 3" key="1">
    <citation type="submission" date="2018-05" db="EMBL/GenBank/DDBJ databases">
        <title>Genomic Encyclopedia of Archaeal and Bacterial Type Strains, Phase II (KMG-II): from individual species to whole genera.</title>
        <authorList>
            <person name="Goeker M."/>
        </authorList>
    </citation>
    <scope>NUCLEOTIDE SEQUENCE [LARGE SCALE GENOMIC DNA]</scope>
    <source>
        <strain evidence="2 3">DSM 45184</strain>
    </source>
</reference>
<dbReference type="OrthoDB" id="518159at2"/>
<dbReference type="InterPro" id="IPR036736">
    <property type="entry name" value="ACP-like_sf"/>
</dbReference>
<name>A0A316FI87_9ACTN</name>
<evidence type="ECO:0000313" key="2">
    <source>
        <dbReference type="EMBL" id="PWK47520.1"/>
    </source>
</evidence>
<dbReference type="InterPro" id="IPR009081">
    <property type="entry name" value="PP-bd_ACP"/>
</dbReference>
<dbReference type="RefSeq" id="WP_109593630.1">
    <property type="nucleotide sequence ID" value="NZ_BONA01000045.1"/>
</dbReference>
<evidence type="ECO:0000313" key="3">
    <source>
        <dbReference type="Proteomes" id="UP000245697"/>
    </source>
</evidence>
<dbReference type="Gene3D" id="1.10.1200.10">
    <property type="entry name" value="ACP-like"/>
    <property type="match status" value="1"/>
</dbReference>
<comment type="caution">
    <text evidence="2">The sequence shown here is derived from an EMBL/GenBank/DDBJ whole genome shotgun (WGS) entry which is preliminary data.</text>
</comment>
<dbReference type="EMBL" id="QGGR01000007">
    <property type="protein sequence ID" value="PWK47520.1"/>
    <property type="molecule type" value="Genomic_DNA"/>
</dbReference>
<accession>A0A316FI87</accession>
<keyword evidence="3" id="KW-1185">Reference proteome</keyword>
<dbReference type="PROSITE" id="PS50075">
    <property type="entry name" value="CARRIER"/>
    <property type="match status" value="1"/>
</dbReference>
<dbReference type="Pfam" id="PF00550">
    <property type="entry name" value="PP-binding"/>
    <property type="match status" value="1"/>
</dbReference>
<organism evidence="2 3">
    <name type="scientific">Actinoplanes xinjiangensis</name>
    <dbReference type="NCBI Taxonomy" id="512350"/>
    <lineage>
        <taxon>Bacteria</taxon>
        <taxon>Bacillati</taxon>
        <taxon>Actinomycetota</taxon>
        <taxon>Actinomycetes</taxon>
        <taxon>Micromonosporales</taxon>
        <taxon>Micromonosporaceae</taxon>
        <taxon>Actinoplanes</taxon>
    </lineage>
</organism>
<dbReference type="SUPFAM" id="SSF47336">
    <property type="entry name" value="ACP-like"/>
    <property type="match status" value="1"/>
</dbReference>
<sequence>MTDQVTRPDLAAIQEWLLGTCRDLGLRATGPDDDFFETGGTSLTAIKLIAKAEERYGDGALPPDDLFTQSSMHGIAASIGRNATVTGTPGESRA</sequence>
<protein>
    <submittedName>
        <fullName evidence="2">Phosphopantetheine binding protein</fullName>
    </submittedName>
</protein>
<proteinExistence type="predicted"/>
<dbReference type="Proteomes" id="UP000245697">
    <property type="component" value="Unassembled WGS sequence"/>
</dbReference>